<dbReference type="InterPro" id="IPR023205">
    <property type="entry name" value="DsbA/DsbL"/>
</dbReference>
<dbReference type="InterPro" id="IPR050824">
    <property type="entry name" value="Thiol_disulfide_DsbA"/>
</dbReference>
<dbReference type="RefSeq" id="WP_115003294.1">
    <property type="nucleotide sequence ID" value="NZ_UGHS01000004.1"/>
</dbReference>
<keyword evidence="1" id="KW-0732">Signal</keyword>
<dbReference type="AlphaFoldDB" id="A0A377IZN6"/>
<organism evidence="2 3">
    <name type="scientific">Haemophilus pittmaniae</name>
    <dbReference type="NCBI Taxonomy" id="249188"/>
    <lineage>
        <taxon>Bacteria</taxon>
        <taxon>Pseudomonadati</taxon>
        <taxon>Pseudomonadota</taxon>
        <taxon>Gammaproteobacteria</taxon>
        <taxon>Pasteurellales</taxon>
        <taxon>Pasteurellaceae</taxon>
        <taxon>Haemophilus</taxon>
    </lineage>
</organism>
<proteinExistence type="predicted"/>
<keyword evidence="3" id="KW-1185">Reference proteome</keyword>
<dbReference type="PANTHER" id="PTHR35891:SF2">
    <property type="entry name" value="THIOL:DISULFIDE INTERCHANGE PROTEIN DSBA"/>
    <property type="match status" value="1"/>
</dbReference>
<dbReference type="Gene3D" id="3.40.30.10">
    <property type="entry name" value="Glutaredoxin"/>
    <property type="match status" value="1"/>
</dbReference>
<accession>A0A377IZN6</accession>
<dbReference type="PANTHER" id="PTHR35891">
    <property type="entry name" value="THIOL:DISULFIDE INTERCHANGE PROTEIN DSBA"/>
    <property type="match status" value="1"/>
</dbReference>
<evidence type="ECO:0000256" key="1">
    <source>
        <dbReference type="ARBA" id="ARBA00022729"/>
    </source>
</evidence>
<sequence length="236" mass="27285">MKHLSIHRTLILLFIQLLALNVFAVQRGNQEFSKQSSPHLPPVEINQFIDGRDYFSYQEPILQPVLQDGRISVRFFFEYDCRVCSSAQDILQLFSQLRPNKILLQEFPVATEESQFSALVFYTLIGLGMPELSDKLLFETSEKGRFAELATLDKIRRWAISQGIDKNEFSRVLHSQEVQKSLKEAISLTEEYGVFTFPYVVLDGRYVLTASTLYNDDYAVAVLDFLVNKIEQERKK</sequence>
<evidence type="ECO:0000313" key="3">
    <source>
        <dbReference type="Proteomes" id="UP000255264"/>
    </source>
</evidence>
<dbReference type="CDD" id="cd03019">
    <property type="entry name" value="DsbA_DsbA"/>
    <property type="match status" value="1"/>
</dbReference>
<dbReference type="SUPFAM" id="SSF52833">
    <property type="entry name" value="Thioredoxin-like"/>
    <property type="match status" value="1"/>
</dbReference>
<name>A0A377IZN6_9PAST</name>
<reference evidence="2 3" key="1">
    <citation type="submission" date="2018-06" db="EMBL/GenBank/DDBJ databases">
        <authorList>
            <consortium name="Pathogen Informatics"/>
            <person name="Doyle S."/>
        </authorList>
    </citation>
    <scope>NUCLEOTIDE SEQUENCE [LARGE SCALE GENOMIC DNA]</scope>
    <source>
        <strain evidence="2 3">NCTC13335</strain>
    </source>
</reference>
<dbReference type="EMBL" id="UGHS01000004">
    <property type="protein sequence ID" value="STO93622.1"/>
    <property type="molecule type" value="Genomic_DNA"/>
</dbReference>
<dbReference type="InterPro" id="IPR036249">
    <property type="entry name" value="Thioredoxin-like_sf"/>
</dbReference>
<gene>
    <name evidence="2" type="primary">dsbA_2</name>
    <name evidence="2" type="ORF">NCTC13335_01506</name>
</gene>
<dbReference type="OrthoDB" id="9784896at2"/>
<dbReference type="Proteomes" id="UP000255264">
    <property type="component" value="Unassembled WGS sequence"/>
</dbReference>
<evidence type="ECO:0000313" key="2">
    <source>
        <dbReference type="EMBL" id="STO93622.1"/>
    </source>
</evidence>
<protein>
    <submittedName>
        <fullName evidence="2">Thiol-disulfide interchange protein</fullName>
    </submittedName>
</protein>